<evidence type="ECO:0000256" key="1">
    <source>
        <dbReference type="ARBA" id="ARBA00001602"/>
    </source>
</evidence>
<evidence type="ECO:0000256" key="7">
    <source>
        <dbReference type="HAMAP-Rule" id="MF_00258"/>
    </source>
</evidence>
<dbReference type="PANTHER" id="PTHR21198:SF2">
    <property type="entry name" value="GLUTAMATE RACEMASE"/>
    <property type="match status" value="1"/>
</dbReference>
<keyword evidence="3 7" id="KW-0133">Cell shape</keyword>
<feature type="active site" description="Proton donor/acceptor" evidence="7">
    <location>
        <position position="186"/>
    </location>
</feature>
<dbReference type="InterPro" id="IPR004391">
    <property type="entry name" value="Glu_race"/>
</dbReference>
<keyword evidence="4 7" id="KW-0573">Peptidoglycan synthesis</keyword>
<organism evidence="8 9">
    <name type="scientific">Sulfuriroseicoccus oceanibius</name>
    <dbReference type="NCBI Taxonomy" id="2707525"/>
    <lineage>
        <taxon>Bacteria</taxon>
        <taxon>Pseudomonadati</taxon>
        <taxon>Verrucomicrobiota</taxon>
        <taxon>Verrucomicrobiia</taxon>
        <taxon>Verrucomicrobiales</taxon>
        <taxon>Verrucomicrobiaceae</taxon>
        <taxon>Sulfuriroseicoccus</taxon>
    </lineage>
</organism>
<dbReference type="EC" id="5.1.1.3" evidence="2 7"/>
<evidence type="ECO:0000313" key="9">
    <source>
        <dbReference type="Proteomes" id="UP000475117"/>
    </source>
</evidence>
<sequence>MMAGANQPIGILDSGVGGLSVVREIQRLLPAEELLYVGDSAWCPYGTKSAEEIQRRVFAIADALIGRGCKMLVIACNSATIAAVEALRVAYPLPIVGMEPGVRPAVERTSSGVVGVFATEASIRGEKFHRLLDHHADKVRVITKPCPEFVELVEAGELVGERAVTVVRSYVDPMLEEGVDVLVLGCTHYPFLRPLIEAAAGDAADVIDTGAAVARQVQRRLEGEGLLVVSPSRGGLRVFTTGDVAHWQELAPRLLHDDVEVESIAIEEN</sequence>
<dbReference type="InterPro" id="IPR018187">
    <property type="entry name" value="Asp/Glu_racemase_AS_1"/>
</dbReference>
<comment type="function">
    <text evidence="7">Provides the (R)-glutamate required for cell wall biosynthesis.</text>
</comment>
<keyword evidence="5 7" id="KW-0413">Isomerase</keyword>
<dbReference type="GO" id="GO:0009252">
    <property type="term" value="P:peptidoglycan biosynthetic process"/>
    <property type="evidence" value="ECO:0007669"/>
    <property type="project" value="UniProtKB-UniRule"/>
</dbReference>
<evidence type="ECO:0000313" key="8">
    <source>
        <dbReference type="EMBL" id="QQL44465.1"/>
    </source>
</evidence>
<keyword evidence="9" id="KW-1185">Reference proteome</keyword>
<accession>A0A7T7F0U7</accession>
<reference evidence="8 9" key="1">
    <citation type="submission" date="2020-12" db="EMBL/GenBank/DDBJ databases">
        <title>Sulforoseuscoccus oceanibium gen. nov., sp. nov., a representative of the phylum Verrucomicrobia with special cytoplasmic membrane, and proposal of Sulforoseuscoccusaceae fam. nov.</title>
        <authorList>
            <person name="Xi F."/>
        </authorList>
    </citation>
    <scope>NUCLEOTIDE SEQUENCE [LARGE SCALE GENOMIC DNA]</scope>
    <source>
        <strain evidence="8 9">T37</strain>
    </source>
</reference>
<dbReference type="UniPathway" id="UPA00219"/>
<dbReference type="InterPro" id="IPR033134">
    <property type="entry name" value="Asp/Glu_racemase_AS_2"/>
</dbReference>
<dbReference type="GO" id="GO:0071555">
    <property type="term" value="P:cell wall organization"/>
    <property type="evidence" value="ECO:0007669"/>
    <property type="project" value="UniProtKB-KW"/>
</dbReference>
<comment type="similarity">
    <text evidence="7">Belongs to the aspartate/glutamate racemases family.</text>
</comment>
<dbReference type="PROSITE" id="PS00923">
    <property type="entry name" value="ASP_GLU_RACEMASE_1"/>
    <property type="match status" value="1"/>
</dbReference>
<dbReference type="GO" id="GO:0008881">
    <property type="term" value="F:glutamate racemase activity"/>
    <property type="evidence" value="ECO:0007669"/>
    <property type="project" value="UniProtKB-UniRule"/>
</dbReference>
<dbReference type="PROSITE" id="PS00924">
    <property type="entry name" value="ASP_GLU_RACEMASE_2"/>
    <property type="match status" value="1"/>
</dbReference>
<keyword evidence="6 7" id="KW-0961">Cell wall biogenesis/degradation</keyword>
<feature type="binding site" evidence="7">
    <location>
        <begin position="77"/>
        <end position="78"/>
    </location>
    <ligand>
        <name>substrate</name>
    </ligand>
</feature>
<dbReference type="Pfam" id="PF01177">
    <property type="entry name" value="Asp_Glu_race"/>
    <property type="match status" value="1"/>
</dbReference>
<dbReference type="Gene3D" id="3.40.50.1860">
    <property type="match status" value="2"/>
</dbReference>
<comment type="pathway">
    <text evidence="7">Cell wall biogenesis; peptidoglycan biosynthesis.</text>
</comment>
<evidence type="ECO:0000256" key="6">
    <source>
        <dbReference type="ARBA" id="ARBA00023316"/>
    </source>
</evidence>
<comment type="catalytic activity">
    <reaction evidence="1 7">
        <text>L-glutamate = D-glutamate</text>
        <dbReference type="Rhea" id="RHEA:12813"/>
        <dbReference type="ChEBI" id="CHEBI:29985"/>
        <dbReference type="ChEBI" id="CHEBI:29986"/>
        <dbReference type="EC" id="5.1.1.3"/>
    </reaction>
</comment>
<evidence type="ECO:0000256" key="4">
    <source>
        <dbReference type="ARBA" id="ARBA00022984"/>
    </source>
</evidence>
<dbReference type="AlphaFoldDB" id="A0A7T7F0U7"/>
<proteinExistence type="inferred from homology"/>
<feature type="binding site" evidence="7">
    <location>
        <begin position="187"/>
        <end position="188"/>
    </location>
    <ligand>
        <name>substrate</name>
    </ligand>
</feature>
<evidence type="ECO:0000256" key="5">
    <source>
        <dbReference type="ARBA" id="ARBA00023235"/>
    </source>
</evidence>
<feature type="binding site" evidence="7">
    <location>
        <begin position="45"/>
        <end position="46"/>
    </location>
    <ligand>
        <name>substrate</name>
    </ligand>
</feature>
<feature type="active site" description="Proton donor/acceptor" evidence="7">
    <location>
        <position position="76"/>
    </location>
</feature>
<dbReference type="PANTHER" id="PTHR21198">
    <property type="entry name" value="GLUTAMATE RACEMASE"/>
    <property type="match status" value="1"/>
</dbReference>
<dbReference type="EMBL" id="CP066776">
    <property type="protein sequence ID" value="QQL44465.1"/>
    <property type="molecule type" value="Genomic_DNA"/>
</dbReference>
<dbReference type="GO" id="GO:0008360">
    <property type="term" value="P:regulation of cell shape"/>
    <property type="evidence" value="ECO:0007669"/>
    <property type="project" value="UniProtKB-KW"/>
</dbReference>
<evidence type="ECO:0000256" key="2">
    <source>
        <dbReference type="ARBA" id="ARBA00013090"/>
    </source>
</evidence>
<gene>
    <name evidence="7 8" type="primary">murI</name>
    <name evidence="8" type="ORF">G3M56_011300</name>
</gene>
<dbReference type="InterPro" id="IPR001920">
    <property type="entry name" value="Asp/Glu_race"/>
</dbReference>
<dbReference type="SUPFAM" id="SSF53681">
    <property type="entry name" value="Aspartate/glutamate racemase"/>
    <property type="match status" value="2"/>
</dbReference>
<dbReference type="HAMAP" id="MF_00258">
    <property type="entry name" value="Glu_racemase"/>
    <property type="match status" value="1"/>
</dbReference>
<feature type="binding site" evidence="7">
    <location>
        <begin position="13"/>
        <end position="14"/>
    </location>
    <ligand>
        <name>substrate</name>
    </ligand>
</feature>
<dbReference type="KEGG" id="soa:G3M56_011300"/>
<dbReference type="FunFam" id="3.40.50.1860:FF:000001">
    <property type="entry name" value="Glutamate racemase"/>
    <property type="match status" value="1"/>
</dbReference>
<name>A0A7T7F0U7_9BACT</name>
<dbReference type="Proteomes" id="UP000475117">
    <property type="component" value="Chromosome"/>
</dbReference>
<evidence type="ECO:0000256" key="3">
    <source>
        <dbReference type="ARBA" id="ARBA00022960"/>
    </source>
</evidence>
<protein>
    <recommendedName>
        <fullName evidence="2 7">Glutamate racemase</fullName>
        <ecNumber evidence="2 7">5.1.1.3</ecNumber>
    </recommendedName>
</protein>
<dbReference type="InterPro" id="IPR015942">
    <property type="entry name" value="Asp/Glu/hydantoin_racemase"/>
</dbReference>
<dbReference type="NCBIfam" id="TIGR00067">
    <property type="entry name" value="glut_race"/>
    <property type="match status" value="1"/>
</dbReference>